<dbReference type="eggNOG" id="COG4636">
    <property type="taxonomic scope" value="Bacteria"/>
</dbReference>
<reference evidence="2 3" key="1">
    <citation type="submission" date="2010-12" db="EMBL/GenBank/DDBJ databases">
        <title>The Genome Sequence of Clostridium symbiosum strain WAL-14163.</title>
        <authorList>
            <person name="Earl A."/>
            <person name="Ward D."/>
            <person name="Feldgarden M."/>
            <person name="Gevers D."/>
            <person name="Finegold S.M."/>
            <person name="Summanen P.H."/>
            <person name="Molitoris D.R."/>
            <person name="Vaisanen M.L."/>
            <person name="Daigneault M."/>
            <person name="Young S.K."/>
            <person name="Zeng Q."/>
            <person name="Gargeya S."/>
            <person name="Fitzgerald M."/>
            <person name="Haas B."/>
            <person name="Abouelleil A."/>
            <person name="Alvarado L."/>
            <person name="Arachchi H.M."/>
            <person name="Berlin A."/>
            <person name="Brown A."/>
            <person name="Chapman S.B."/>
            <person name="Chen Z."/>
            <person name="Dunbar C."/>
            <person name="Freedman E."/>
            <person name="Gearin G."/>
            <person name="Gellesch M."/>
            <person name="Goldberg J."/>
            <person name="Griggs A."/>
            <person name="Gujja S."/>
            <person name="Heilman E."/>
            <person name="Heiman D."/>
            <person name="Howarth C."/>
            <person name="Larson L."/>
            <person name="Lui A."/>
            <person name="MacDonald P.J.P."/>
            <person name="Mehta T."/>
            <person name="Montmayeur A."/>
            <person name="Murphy C."/>
            <person name="Neiman D."/>
            <person name="Pearson M."/>
            <person name="Priest M."/>
            <person name="Roberts A."/>
            <person name="Saif S."/>
            <person name="Shea T."/>
            <person name="Shenoy N."/>
            <person name="Sisk P."/>
            <person name="Stolte C."/>
            <person name="Sykes S."/>
            <person name="White J."/>
            <person name="Yandava C."/>
            <person name="Nusbaum C."/>
            <person name="Birren B."/>
        </authorList>
    </citation>
    <scope>NUCLEOTIDE SEQUENCE [LARGE SCALE GENOMIC DNA]</scope>
    <source>
        <strain evidence="2 3">WAL-14163</strain>
    </source>
</reference>
<feature type="domain" description="Putative restriction endonuclease" evidence="1">
    <location>
        <begin position="2"/>
        <end position="91"/>
    </location>
</feature>
<sequence>MCEAFPAPLSVFLDQDDEKYLEPDISVICDKSKLDEKGCHGAPDWIIEIVSPSSKRMDYYTKLSLNRAAGVREYCIVDLSRESVTVYFMEEDAAPVIYPFSDKIGANIYKELEMKLGEIKRGTETKEG</sequence>
<gene>
    <name evidence="2" type="ORF">HMPREF9474_02797</name>
</gene>
<dbReference type="SUPFAM" id="SSF52980">
    <property type="entry name" value="Restriction endonuclease-like"/>
    <property type="match status" value="1"/>
</dbReference>
<dbReference type="EMBL" id="ADLQ01000065">
    <property type="protein sequence ID" value="EGA93333.1"/>
    <property type="molecule type" value="Genomic_DNA"/>
</dbReference>
<dbReference type="PANTHER" id="PTHR34107:SF4">
    <property type="entry name" value="SLL1222 PROTEIN"/>
    <property type="match status" value="1"/>
</dbReference>
<evidence type="ECO:0000259" key="1">
    <source>
        <dbReference type="Pfam" id="PF05685"/>
    </source>
</evidence>
<protein>
    <recommendedName>
        <fullName evidence="1">Putative restriction endonuclease domain-containing protein</fullName>
    </recommendedName>
</protein>
<evidence type="ECO:0000313" key="3">
    <source>
        <dbReference type="Proteomes" id="UP000002970"/>
    </source>
</evidence>
<dbReference type="Gene3D" id="3.90.1570.10">
    <property type="entry name" value="tt1808, chain A"/>
    <property type="match status" value="1"/>
</dbReference>
<dbReference type="Proteomes" id="UP000002970">
    <property type="component" value="Unassembled WGS sequence"/>
</dbReference>
<proteinExistence type="predicted"/>
<dbReference type="InterPro" id="IPR012296">
    <property type="entry name" value="Nuclease_put_TT1808"/>
</dbReference>
<dbReference type="Pfam" id="PF05685">
    <property type="entry name" value="Uma2"/>
    <property type="match status" value="1"/>
</dbReference>
<dbReference type="STRING" id="1512.GCA_900049235_03018"/>
<evidence type="ECO:0000313" key="2">
    <source>
        <dbReference type="EMBL" id="EGA93333.1"/>
    </source>
</evidence>
<keyword evidence="3" id="KW-1185">Reference proteome</keyword>
<dbReference type="PANTHER" id="PTHR34107">
    <property type="entry name" value="SLL0198 PROTEIN-RELATED"/>
    <property type="match status" value="1"/>
</dbReference>
<dbReference type="InterPro" id="IPR008538">
    <property type="entry name" value="Uma2"/>
</dbReference>
<dbReference type="InterPro" id="IPR011335">
    <property type="entry name" value="Restrct_endonuc-II-like"/>
</dbReference>
<name>E7GPF2_CLOS6</name>
<organism evidence="2 3">
    <name type="scientific">Clostridium symbiosum (strain WAL-14163)</name>
    <dbReference type="NCBI Taxonomy" id="742740"/>
    <lineage>
        <taxon>Bacteria</taxon>
        <taxon>Bacillati</taxon>
        <taxon>Bacillota</taxon>
        <taxon>Clostridia</taxon>
        <taxon>Lachnospirales</taxon>
        <taxon>Lachnospiraceae</taxon>
        <taxon>Otoolea</taxon>
    </lineage>
</organism>
<dbReference type="AlphaFoldDB" id="E7GPF2"/>
<dbReference type="HOGENOM" id="CLU_076312_7_0_9"/>
<dbReference type="CDD" id="cd06260">
    <property type="entry name" value="DUF820-like"/>
    <property type="match status" value="1"/>
</dbReference>
<accession>E7GPF2</accession>
<comment type="caution">
    <text evidence="2">The sequence shown here is derived from an EMBL/GenBank/DDBJ whole genome shotgun (WGS) entry which is preliminary data.</text>
</comment>